<comment type="similarity">
    <text evidence="1">Belongs to the initiator RepB protein family.</text>
</comment>
<dbReference type="SMR" id="A0A2T4XT79"/>
<dbReference type="OrthoDB" id="7060771at2"/>
<dbReference type="SUPFAM" id="SSF46785">
    <property type="entry name" value="Winged helix' DNA-binding domain"/>
    <property type="match status" value="2"/>
</dbReference>
<dbReference type="NCBIfam" id="NF038290">
    <property type="entry name" value="repM_Acin"/>
    <property type="match status" value="1"/>
</dbReference>
<dbReference type="Pfam" id="PF01051">
    <property type="entry name" value="Rep3_N"/>
    <property type="match status" value="1"/>
</dbReference>
<reference evidence="3 4" key="1">
    <citation type="submission" date="2018-04" db="EMBL/GenBank/DDBJ databases">
        <title>Genome sequencing reveals highly heavy metal resistance and biotechnology application of the novel Enterobacter cloacae amazonensis isolated from wastewater river in Manaus - Amazonas.</title>
        <authorList>
            <person name="Astolfi M.C.T."/>
            <person name="Carvalho E.B.D.S."/>
            <person name="Lacerda L.B."/>
            <person name="Pinto M.V."/>
            <person name="Nogueira V.B."/>
            <person name="Barros A.M."/>
            <person name="Astolfi-Filho S."/>
        </authorList>
    </citation>
    <scope>NUCLEOTIDE SEQUENCE [LARGE SCALE GENOMIC DNA]</scope>
    <source>
        <strain evidence="4">amazonensis</strain>
    </source>
</reference>
<evidence type="ECO:0000256" key="1">
    <source>
        <dbReference type="ARBA" id="ARBA00038283"/>
    </source>
</evidence>
<dbReference type="RefSeq" id="WP_076755276.1">
    <property type="nucleotide sequence ID" value="NZ_PZPP01000033.1"/>
</dbReference>
<dbReference type="Pfam" id="PF21205">
    <property type="entry name" value="Rep3_C"/>
    <property type="match status" value="1"/>
</dbReference>
<dbReference type="GO" id="GO:0003887">
    <property type="term" value="F:DNA-directed DNA polymerase activity"/>
    <property type="evidence" value="ECO:0007669"/>
    <property type="project" value="InterPro"/>
</dbReference>
<dbReference type="Proteomes" id="UP000241614">
    <property type="component" value="Unassembled WGS sequence"/>
</dbReference>
<evidence type="ECO:0000313" key="3">
    <source>
        <dbReference type="EMBL" id="PTM33135.1"/>
    </source>
</evidence>
<comment type="caution">
    <text evidence="3">The sequence shown here is derived from an EMBL/GenBank/DDBJ whole genome shotgun (WGS) entry which is preliminary data.</text>
</comment>
<dbReference type="Gene3D" id="1.10.10.10">
    <property type="entry name" value="Winged helix-like DNA-binding domain superfamily/Winged helix DNA-binding domain"/>
    <property type="match status" value="2"/>
</dbReference>
<dbReference type="InterPro" id="IPR036390">
    <property type="entry name" value="WH_DNA-bd_sf"/>
</dbReference>
<protein>
    <submittedName>
        <fullName evidence="3">Replication initiation protein</fullName>
    </submittedName>
</protein>
<dbReference type="AlphaFoldDB" id="A0A2T4XT79"/>
<evidence type="ECO:0000313" key="4">
    <source>
        <dbReference type="Proteomes" id="UP000241614"/>
    </source>
</evidence>
<dbReference type="GO" id="GO:0006270">
    <property type="term" value="P:DNA replication initiation"/>
    <property type="evidence" value="ECO:0007669"/>
    <property type="project" value="InterPro"/>
</dbReference>
<proteinExistence type="inferred from homology"/>
<dbReference type="InterPro" id="IPR036388">
    <property type="entry name" value="WH-like_DNA-bd_sf"/>
</dbReference>
<name>A0A2T4XT79_ENTCL</name>
<evidence type="ECO:0000259" key="2">
    <source>
        <dbReference type="Pfam" id="PF01051"/>
    </source>
</evidence>
<gene>
    <name evidence="3" type="ORF">DA103_24560</name>
</gene>
<dbReference type="InterPro" id="IPR000525">
    <property type="entry name" value="Initiator_Rep_WH1"/>
</dbReference>
<dbReference type="EMBL" id="PZPP01000033">
    <property type="protein sequence ID" value="PTM33135.1"/>
    <property type="molecule type" value="Genomic_DNA"/>
</dbReference>
<accession>A0A2T4XT79</accession>
<sequence length="309" mass="35597">MTDLVVKSNKLVQALQTLTLSETRLLQLAIVDARETGQGLSTDEPLELNALRYAKAFNVSPDAAYLALIEAEDSLFKRQFTITNEDGTLTKSRWIQDANYRKGEGRILVTLTRVVIEHVTKIDGFEQYFTSYHLKKTADFKSVYAVRLYELLMQWKSVGKTPVYELNKFRSQLGIGVNEYTRMEAFKRRVLDIAVDQINEFSDITVKYEQHKKGRSISGFSFSFKPKKANIRSIETNRDPNTTDLFSRMTDKQRHLFATKLSELPEMGKYSQGTESYPQFAIRIAEMLQDSEKFQELFPYLQKVGYQAA</sequence>
<feature type="domain" description="Initiator Rep protein WH1" evidence="2">
    <location>
        <begin position="5"/>
        <end position="153"/>
    </location>
</feature>
<organism evidence="3 4">
    <name type="scientific">Enterobacter cloacae</name>
    <dbReference type="NCBI Taxonomy" id="550"/>
    <lineage>
        <taxon>Bacteria</taxon>
        <taxon>Pseudomonadati</taxon>
        <taxon>Pseudomonadota</taxon>
        <taxon>Gammaproteobacteria</taxon>
        <taxon>Enterobacterales</taxon>
        <taxon>Enterobacteriaceae</taxon>
        <taxon>Enterobacter</taxon>
        <taxon>Enterobacter cloacae complex</taxon>
    </lineage>
</organism>